<evidence type="ECO:0000259" key="3">
    <source>
        <dbReference type="PROSITE" id="PS50883"/>
    </source>
</evidence>
<dbReference type="InterPro" id="IPR035919">
    <property type="entry name" value="EAL_sf"/>
</dbReference>
<dbReference type="Gene3D" id="3.30.70.270">
    <property type="match status" value="1"/>
</dbReference>
<dbReference type="SUPFAM" id="SSF52172">
    <property type="entry name" value="CheY-like"/>
    <property type="match status" value="1"/>
</dbReference>
<feature type="modified residue" description="4-aspartylphosphate" evidence="1">
    <location>
        <position position="59"/>
    </location>
</feature>
<dbReference type="RefSeq" id="WP_226577717.1">
    <property type="nucleotide sequence ID" value="NZ_BLAY01000021.1"/>
</dbReference>
<protein>
    <submittedName>
        <fullName evidence="5">Response regulator receiver modulated diguanylate cyclase/phosphodiesterase</fullName>
    </submittedName>
</protein>
<dbReference type="CDD" id="cd01948">
    <property type="entry name" value="EAL"/>
    <property type="match status" value="1"/>
</dbReference>
<evidence type="ECO:0000259" key="4">
    <source>
        <dbReference type="PROSITE" id="PS50887"/>
    </source>
</evidence>
<keyword evidence="6" id="KW-1185">Reference proteome</keyword>
<dbReference type="NCBIfam" id="TIGR00254">
    <property type="entry name" value="GGDEF"/>
    <property type="match status" value="1"/>
</dbReference>
<dbReference type="Proteomes" id="UP001050975">
    <property type="component" value="Unassembled WGS sequence"/>
</dbReference>
<comment type="caution">
    <text evidence="5">The sequence shown here is derived from an EMBL/GenBank/DDBJ whole genome shotgun (WGS) entry which is preliminary data.</text>
</comment>
<feature type="domain" description="Response regulatory" evidence="2">
    <location>
        <begin position="5"/>
        <end position="124"/>
    </location>
</feature>
<dbReference type="InterPro" id="IPR052155">
    <property type="entry name" value="Biofilm_reg_signaling"/>
</dbReference>
<dbReference type="SMART" id="SM00052">
    <property type="entry name" value="EAL"/>
    <property type="match status" value="1"/>
</dbReference>
<dbReference type="PANTHER" id="PTHR44757">
    <property type="entry name" value="DIGUANYLATE CYCLASE DGCP"/>
    <property type="match status" value="1"/>
</dbReference>
<dbReference type="EMBL" id="BLAY01000021">
    <property type="protein sequence ID" value="GET36998.1"/>
    <property type="molecule type" value="Genomic_DNA"/>
</dbReference>
<accession>A0AAV3X407</accession>
<reference evidence="5" key="1">
    <citation type="submission" date="2019-10" db="EMBL/GenBank/DDBJ databases">
        <title>Draft genome sequece of Microseira wollei NIES-4236.</title>
        <authorList>
            <person name="Yamaguchi H."/>
            <person name="Suzuki S."/>
            <person name="Kawachi M."/>
        </authorList>
    </citation>
    <scope>NUCLEOTIDE SEQUENCE</scope>
    <source>
        <strain evidence="5">NIES-4236</strain>
    </source>
</reference>
<sequence length="577" mass="65340">MKPAKILVVDDETDLERLIKQRFRKKIIAKQLDFIFVKNGVEAIKKLETKDAVDMVLTDINMPEMDGLTLLTRLPEIDQTIKAVVLSAYGDIPTIRVAMNRGAFDFITKPIDFQDLEITIDKTINFVKQIREQKEKLKQALEQLRYEAFYDPLTGLPNQNYILGRIRQCIQCREQRNSLFAVLCLSLDGFKAVKYGLGHALSDRLLVEVARRLETYTHPTDMVARCGTDEFAILLTDLPNFKQAENKAEQLRQVLRTQFKLNGSVVSSNIYIGIVNSTIDYNQPEDFLRAADTAMNYAKMPGRPNIVVFDTGMQASILERLELEADLQRAIEQQQFHLNYQPIVSLSTGKIVGFEALVRWQHPGRGWVSPEKFIPLAEETGLIIPLGKWVLSEACRQLSVWQEQFSQRLPLSISVNLSGIQLWNPDVLQSIDEILNSLSLSGSYLKLEITESILMDKESEATAVLDQLKQRQIQLSIDDFGTGYSSLAYLQSFPIDTLKIDRSFISGIEQQETNLDITRTIITLAHTLELDVIAEGVETQEQLEILRALGCEYGQGYLFSPPLEGAAVVNFMAELEL</sequence>
<dbReference type="SUPFAM" id="SSF141868">
    <property type="entry name" value="EAL domain-like"/>
    <property type="match status" value="1"/>
</dbReference>
<organism evidence="5 6">
    <name type="scientific">Microseira wollei NIES-4236</name>
    <dbReference type="NCBI Taxonomy" id="2530354"/>
    <lineage>
        <taxon>Bacteria</taxon>
        <taxon>Bacillati</taxon>
        <taxon>Cyanobacteriota</taxon>
        <taxon>Cyanophyceae</taxon>
        <taxon>Oscillatoriophycideae</taxon>
        <taxon>Aerosakkonematales</taxon>
        <taxon>Aerosakkonemataceae</taxon>
        <taxon>Microseira</taxon>
    </lineage>
</organism>
<dbReference type="InterPro" id="IPR000160">
    <property type="entry name" value="GGDEF_dom"/>
</dbReference>
<evidence type="ECO:0000313" key="6">
    <source>
        <dbReference type="Proteomes" id="UP001050975"/>
    </source>
</evidence>
<dbReference type="PANTHER" id="PTHR44757:SF2">
    <property type="entry name" value="BIOFILM ARCHITECTURE MAINTENANCE PROTEIN MBAA"/>
    <property type="match status" value="1"/>
</dbReference>
<name>A0AAV3X407_9CYAN</name>
<dbReference type="CDD" id="cd01949">
    <property type="entry name" value="GGDEF"/>
    <property type="match status" value="1"/>
</dbReference>
<evidence type="ECO:0000259" key="2">
    <source>
        <dbReference type="PROSITE" id="PS50110"/>
    </source>
</evidence>
<dbReference type="GO" id="GO:0000160">
    <property type="term" value="P:phosphorelay signal transduction system"/>
    <property type="evidence" value="ECO:0007669"/>
    <property type="project" value="InterPro"/>
</dbReference>
<dbReference type="InterPro" id="IPR001633">
    <property type="entry name" value="EAL_dom"/>
</dbReference>
<feature type="domain" description="GGDEF" evidence="4">
    <location>
        <begin position="178"/>
        <end position="311"/>
    </location>
</feature>
<dbReference type="InterPro" id="IPR001789">
    <property type="entry name" value="Sig_transdc_resp-reg_receiver"/>
</dbReference>
<dbReference type="AlphaFoldDB" id="A0AAV3X407"/>
<dbReference type="PROSITE" id="PS50883">
    <property type="entry name" value="EAL"/>
    <property type="match status" value="1"/>
</dbReference>
<gene>
    <name evidence="5" type="ORF">MiSe_17510</name>
</gene>
<dbReference type="Pfam" id="PF00563">
    <property type="entry name" value="EAL"/>
    <property type="match status" value="1"/>
</dbReference>
<dbReference type="Gene3D" id="3.40.50.2300">
    <property type="match status" value="1"/>
</dbReference>
<dbReference type="SMART" id="SM00267">
    <property type="entry name" value="GGDEF"/>
    <property type="match status" value="1"/>
</dbReference>
<feature type="domain" description="EAL" evidence="3">
    <location>
        <begin position="320"/>
        <end position="576"/>
    </location>
</feature>
<dbReference type="SUPFAM" id="SSF55073">
    <property type="entry name" value="Nucleotide cyclase"/>
    <property type="match status" value="1"/>
</dbReference>
<dbReference type="InterPro" id="IPR029787">
    <property type="entry name" value="Nucleotide_cyclase"/>
</dbReference>
<proteinExistence type="predicted"/>
<evidence type="ECO:0000313" key="5">
    <source>
        <dbReference type="EMBL" id="GET36998.1"/>
    </source>
</evidence>
<dbReference type="Pfam" id="PF00072">
    <property type="entry name" value="Response_reg"/>
    <property type="match status" value="1"/>
</dbReference>
<dbReference type="PROSITE" id="PS50887">
    <property type="entry name" value="GGDEF"/>
    <property type="match status" value="1"/>
</dbReference>
<dbReference type="Pfam" id="PF00990">
    <property type="entry name" value="GGDEF"/>
    <property type="match status" value="1"/>
</dbReference>
<dbReference type="SMART" id="SM00448">
    <property type="entry name" value="REC"/>
    <property type="match status" value="1"/>
</dbReference>
<evidence type="ECO:0000256" key="1">
    <source>
        <dbReference type="PROSITE-ProRule" id="PRU00169"/>
    </source>
</evidence>
<dbReference type="Gene3D" id="3.20.20.450">
    <property type="entry name" value="EAL domain"/>
    <property type="match status" value="1"/>
</dbReference>
<dbReference type="InterPro" id="IPR043128">
    <property type="entry name" value="Rev_trsase/Diguanyl_cyclase"/>
</dbReference>
<keyword evidence="1" id="KW-0597">Phosphoprotein</keyword>
<dbReference type="FunFam" id="3.20.20.450:FF:000001">
    <property type="entry name" value="Cyclic di-GMP phosphodiesterase yahA"/>
    <property type="match status" value="1"/>
</dbReference>
<dbReference type="InterPro" id="IPR011006">
    <property type="entry name" value="CheY-like_superfamily"/>
</dbReference>
<dbReference type="PROSITE" id="PS50110">
    <property type="entry name" value="RESPONSE_REGULATORY"/>
    <property type="match status" value="1"/>
</dbReference>